<organism evidence="1 2">
    <name type="scientific">Apiospora phragmitis</name>
    <dbReference type="NCBI Taxonomy" id="2905665"/>
    <lineage>
        <taxon>Eukaryota</taxon>
        <taxon>Fungi</taxon>
        <taxon>Dikarya</taxon>
        <taxon>Ascomycota</taxon>
        <taxon>Pezizomycotina</taxon>
        <taxon>Sordariomycetes</taxon>
        <taxon>Xylariomycetidae</taxon>
        <taxon>Amphisphaeriales</taxon>
        <taxon>Apiosporaceae</taxon>
        <taxon>Apiospora</taxon>
    </lineage>
</organism>
<protein>
    <submittedName>
        <fullName evidence="1">Uncharacterized protein</fullName>
    </submittedName>
</protein>
<gene>
    <name evidence="1" type="ORF">PG994_002906</name>
</gene>
<proteinExistence type="predicted"/>
<dbReference type="RefSeq" id="XP_066720170.1">
    <property type="nucleotide sequence ID" value="XM_066854315.1"/>
</dbReference>
<dbReference type="GeneID" id="92087378"/>
<name>A0ABR1WAA5_9PEZI</name>
<reference evidence="1 2" key="1">
    <citation type="submission" date="2023-01" db="EMBL/GenBank/DDBJ databases">
        <title>Analysis of 21 Apiospora genomes using comparative genomics revels a genus with tremendous synthesis potential of carbohydrate active enzymes and secondary metabolites.</title>
        <authorList>
            <person name="Sorensen T."/>
        </authorList>
    </citation>
    <scope>NUCLEOTIDE SEQUENCE [LARGE SCALE GENOMIC DNA]</scope>
    <source>
        <strain evidence="1 2">CBS 135458</strain>
    </source>
</reference>
<accession>A0ABR1WAA5</accession>
<dbReference type="Proteomes" id="UP001480595">
    <property type="component" value="Unassembled WGS sequence"/>
</dbReference>
<comment type="caution">
    <text evidence="1">The sequence shown here is derived from an EMBL/GenBank/DDBJ whole genome shotgun (WGS) entry which is preliminary data.</text>
</comment>
<keyword evidence="2" id="KW-1185">Reference proteome</keyword>
<dbReference type="EMBL" id="JAQQWL010000003">
    <property type="protein sequence ID" value="KAK8079099.1"/>
    <property type="molecule type" value="Genomic_DNA"/>
</dbReference>
<sequence>MDLHTIGYIYQTALLGLRISSFNCALIRWFEELASGAVNAVWGIKSSSSPGKRTMAFGVRGSKGGKAGESFGVTADLTDDP</sequence>
<evidence type="ECO:0000313" key="2">
    <source>
        <dbReference type="Proteomes" id="UP001480595"/>
    </source>
</evidence>
<evidence type="ECO:0000313" key="1">
    <source>
        <dbReference type="EMBL" id="KAK8079099.1"/>
    </source>
</evidence>